<sequence length="321" mass="36873">MKPYFVPVTLLTLALAHSAASRPQPMGACCSVDRGITLNEAEYQPGDDPNSIPLSSGMQVETPIQVKRPQDTPGYQLAKLPYEIHQQIYNIDSLLRLSETDRHLYFSGKDGTVRTNIFKRSGSKYSKEIMRAESRFERVQRALEETKITLAESIGICTILATIDQFPILRELERLLEEHRPFTYLALKPYVTLLHWDFDKYFTDPEDQRNYTFGYDCRYAGTLGFTTAEKKCNAQDPSEVWDFGLLVDWTAGGFVHFRRDSLGKPKLAIRVHRETVNELIKANKLEKLNEGWLPHSELEYQLELVRNQPKYKKNGASPHDI</sequence>
<reference evidence="3" key="1">
    <citation type="journal article" date="2018" name="Nat. Microbiol.">
        <title>Leveraging single-cell genomics to expand the fungal tree of life.</title>
        <authorList>
            <person name="Ahrendt S.R."/>
            <person name="Quandt C.A."/>
            <person name="Ciobanu D."/>
            <person name="Clum A."/>
            <person name="Salamov A."/>
            <person name="Andreopoulos B."/>
            <person name="Cheng J.F."/>
            <person name="Woyke T."/>
            <person name="Pelin A."/>
            <person name="Henrissat B."/>
            <person name="Reynolds N.K."/>
            <person name="Benny G.L."/>
            <person name="Smith M.E."/>
            <person name="James T.Y."/>
            <person name="Grigoriev I.V."/>
        </authorList>
    </citation>
    <scope>NUCLEOTIDE SEQUENCE [LARGE SCALE GENOMIC DNA]</scope>
    <source>
        <strain evidence="3">RSA 468</strain>
    </source>
</reference>
<accession>A0A4P9ZWZ0</accession>
<evidence type="ECO:0000313" key="3">
    <source>
        <dbReference type="Proteomes" id="UP000268162"/>
    </source>
</evidence>
<feature type="signal peptide" evidence="1">
    <location>
        <begin position="1"/>
        <end position="21"/>
    </location>
</feature>
<keyword evidence="3" id="KW-1185">Reference proteome</keyword>
<proteinExistence type="predicted"/>
<feature type="chain" id="PRO_5020578531" evidence="1">
    <location>
        <begin position="22"/>
        <end position="321"/>
    </location>
</feature>
<name>A0A4P9ZWZ0_9FUNG</name>
<dbReference type="Proteomes" id="UP000268162">
    <property type="component" value="Unassembled WGS sequence"/>
</dbReference>
<evidence type="ECO:0000313" key="2">
    <source>
        <dbReference type="EMBL" id="RKP37382.1"/>
    </source>
</evidence>
<keyword evidence="1" id="KW-0732">Signal</keyword>
<dbReference type="EMBL" id="ML002502">
    <property type="protein sequence ID" value="RKP37382.1"/>
    <property type="molecule type" value="Genomic_DNA"/>
</dbReference>
<dbReference type="AlphaFoldDB" id="A0A4P9ZWZ0"/>
<organism evidence="2 3">
    <name type="scientific">Dimargaris cristalligena</name>
    <dbReference type="NCBI Taxonomy" id="215637"/>
    <lineage>
        <taxon>Eukaryota</taxon>
        <taxon>Fungi</taxon>
        <taxon>Fungi incertae sedis</taxon>
        <taxon>Zoopagomycota</taxon>
        <taxon>Kickxellomycotina</taxon>
        <taxon>Dimargaritomycetes</taxon>
        <taxon>Dimargaritales</taxon>
        <taxon>Dimargaritaceae</taxon>
        <taxon>Dimargaris</taxon>
    </lineage>
</organism>
<protein>
    <submittedName>
        <fullName evidence="2">Uncharacterized protein</fullName>
    </submittedName>
</protein>
<gene>
    <name evidence="2" type="ORF">BJ085DRAFT_33651</name>
</gene>
<evidence type="ECO:0000256" key="1">
    <source>
        <dbReference type="SAM" id="SignalP"/>
    </source>
</evidence>